<dbReference type="InterPro" id="IPR027417">
    <property type="entry name" value="P-loop_NTPase"/>
</dbReference>
<organism evidence="2 3">
    <name type="scientific">Diaporthe australafricana</name>
    <dbReference type="NCBI Taxonomy" id="127596"/>
    <lineage>
        <taxon>Eukaryota</taxon>
        <taxon>Fungi</taxon>
        <taxon>Dikarya</taxon>
        <taxon>Ascomycota</taxon>
        <taxon>Pezizomycotina</taxon>
        <taxon>Sordariomycetes</taxon>
        <taxon>Sordariomycetidae</taxon>
        <taxon>Diaporthales</taxon>
        <taxon>Diaporthaceae</taxon>
        <taxon>Diaporthe</taxon>
    </lineage>
</organism>
<comment type="caution">
    <text evidence="2">The sequence shown here is derived from an EMBL/GenBank/DDBJ whole genome shotgun (WGS) entry which is preliminary data.</text>
</comment>
<protein>
    <recommendedName>
        <fullName evidence="1">DNA2/NAM7 helicase-like C-terminal domain-containing protein</fullName>
    </recommendedName>
</protein>
<evidence type="ECO:0000259" key="1">
    <source>
        <dbReference type="Pfam" id="PF13087"/>
    </source>
</evidence>
<proteinExistence type="predicted"/>
<name>A0ABR3W5T5_9PEZI</name>
<dbReference type="Proteomes" id="UP001583177">
    <property type="component" value="Unassembled WGS sequence"/>
</dbReference>
<evidence type="ECO:0000313" key="2">
    <source>
        <dbReference type="EMBL" id="KAL1853624.1"/>
    </source>
</evidence>
<dbReference type="Gene3D" id="3.40.50.300">
    <property type="entry name" value="P-loop containing nucleotide triphosphate hydrolases"/>
    <property type="match status" value="1"/>
</dbReference>
<reference evidence="2 3" key="1">
    <citation type="journal article" date="2024" name="IMA Fungus">
        <title>IMA Genome - F19 : A genome assembly and annotation guide to empower mycologists, including annotated draft genome sequences of Ceratocystis pirilliformis, Diaporthe australafricana, Fusarium ophioides, Paecilomyces lecythidis, and Sporothrix stenoceras.</title>
        <authorList>
            <person name="Aylward J."/>
            <person name="Wilson A.M."/>
            <person name="Visagie C.M."/>
            <person name="Spraker J."/>
            <person name="Barnes I."/>
            <person name="Buitendag C."/>
            <person name="Ceriani C."/>
            <person name="Del Mar Angel L."/>
            <person name="du Plessis D."/>
            <person name="Fuchs T."/>
            <person name="Gasser K."/>
            <person name="Kramer D."/>
            <person name="Li W."/>
            <person name="Munsamy K."/>
            <person name="Piso A."/>
            <person name="Price J.L."/>
            <person name="Sonnekus B."/>
            <person name="Thomas C."/>
            <person name="van der Nest A."/>
            <person name="van Dijk A."/>
            <person name="van Heerden A."/>
            <person name="van Vuuren N."/>
            <person name="Yilmaz N."/>
            <person name="Duong T.A."/>
            <person name="van der Merwe N.A."/>
            <person name="Wingfield M.J."/>
            <person name="Wingfield B.D."/>
        </authorList>
    </citation>
    <scope>NUCLEOTIDE SEQUENCE [LARGE SCALE GENOMIC DNA]</scope>
    <source>
        <strain evidence="2 3">CMW 18300</strain>
    </source>
</reference>
<gene>
    <name evidence="2" type="ORF">Daus18300_011747</name>
</gene>
<sequence>MSRETLPAGPKAAINQDDVAIVIPHKAQLPKLKKLVGDKAAVIDKPGRVHLITADRVQGAERKIIIFLIVNNAKTGAGSV</sequence>
<evidence type="ECO:0000313" key="3">
    <source>
        <dbReference type="Proteomes" id="UP001583177"/>
    </source>
</evidence>
<dbReference type="EMBL" id="JAWRVE010000147">
    <property type="protein sequence ID" value="KAL1853624.1"/>
    <property type="molecule type" value="Genomic_DNA"/>
</dbReference>
<accession>A0ABR3W5T5</accession>
<feature type="domain" description="DNA2/NAM7 helicase-like C-terminal" evidence="1">
    <location>
        <begin position="13"/>
        <end position="75"/>
    </location>
</feature>
<dbReference type="InterPro" id="IPR041679">
    <property type="entry name" value="DNA2/NAM7-like_C"/>
</dbReference>
<keyword evidence="3" id="KW-1185">Reference proteome</keyword>
<dbReference type="Pfam" id="PF13087">
    <property type="entry name" value="AAA_12"/>
    <property type="match status" value="1"/>
</dbReference>